<comment type="caution">
    <text evidence="2">The sequence shown here is derived from an EMBL/GenBank/DDBJ whole genome shotgun (WGS) entry which is preliminary data.</text>
</comment>
<feature type="compositionally biased region" description="Polar residues" evidence="1">
    <location>
        <begin position="81"/>
        <end position="107"/>
    </location>
</feature>
<dbReference type="OrthoDB" id="6433782at2759"/>
<evidence type="ECO:0000313" key="3">
    <source>
        <dbReference type="Proteomes" id="UP000691718"/>
    </source>
</evidence>
<accession>A0A8S3XH33</accession>
<feature type="compositionally biased region" description="Pro residues" evidence="1">
    <location>
        <begin position="69"/>
        <end position="79"/>
    </location>
</feature>
<name>A0A8S3XH33_PARAO</name>
<protein>
    <submittedName>
        <fullName evidence="2">(apollo) hypothetical protein</fullName>
    </submittedName>
</protein>
<gene>
    <name evidence="2" type="ORF">PAPOLLO_LOCUS17138</name>
</gene>
<dbReference type="AlphaFoldDB" id="A0A8S3XH33"/>
<reference evidence="2" key="1">
    <citation type="submission" date="2021-04" db="EMBL/GenBank/DDBJ databases">
        <authorList>
            <person name="Tunstrom K."/>
        </authorList>
    </citation>
    <scope>NUCLEOTIDE SEQUENCE</scope>
</reference>
<proteinExistence type="predicted"/>
<keyword evidence="3" id="KW-1185">Reference proteome</keyword>
<dbReference type="EMBL" id="CAJQZP010001133">
    <property type="protein sequence ID" value="CAG5019791.1"/>
    <property type="molecule type" value="Genomic_DNA"/>
</dbReference>
<evidence type="ECO:0000313" key="2">
    <source>
        <dbReference type="EMBL" id="CAG5019791.1"/>
    </source>
</evidence>
<evidence type="ECO:0000256" key="1">
    <source>
        <dbReference type="SAM" id="MobiDB-lite"/>
    </source>
</evidence>
<dbReference type="Proteomes" id="UP000691718">
    <property type="component" value="Unassembled WGS sequence"/>
</dbReference>
<feature type="compositionally biased region" description="Low complexity" evidence="1">
    <location>
        <begin position="55"/>
        <end position="68"/>
    </location>
</feature>
<organism evidence="2 3">
    <name type="scientific">Parnassius apollo</name>
    <name type="common">Apollo butterfly</name>
    <name type="synonym">Papilio apollo</name>
    <dbReference type="NCBI Taxonomy" id="110799"/>
    <lineage>
        <taxon>Eukaryota</taxon>
        <taxon>Metazoa</taxon>
        <taxon>Ecdysozoa</taxon>
        <taxon>Arthropoda</taxon>
        <taxon>Hexapoda</taxon>
        <taxon>Insecta</taxon>
        <taxon>Pterygota</taxon>
        <taxon>Neoptera</taxon>
        <taxon>Endopterygota</taxon>
        <taxon>Lepidoptera</taxon>
        <taxon>Glossata</taxon>
        <taxon>Ditrysia</taxon>
        <taxon>Papilionoidea</taxon>
        <taxon>Papilionidae</taxon>
        <taxon>Parnassiinae</taxon>
        <taxon>Parnassini</taxon>
        <taxon>Parnassius</taxon>
        <taxon>Parnassius</taxon>
    </lineage>
</organism>
<feature type="region of interest" description="Disordered" evidence="1">
    <location>
        <begin position="50"/>
        <end position="116"/>
    </location>
</feature>
<sequence length="116" mass="12726">MSLWTTISNELNETGLDTDGQKLSPYYQHLAKGKIFQVVQELEWEWLSSDPQTYTSPTSGSVSPAVSTPTPPPPPPPPLTQQEDNSLSVSDLSTFFTEFNPSSGCPQNPTPRVEES</sequence>